<dbReference type="CDD" id="cd02440">
    <property type="entry name" value="AdoMet_MTases"/>
    <property type="match status" value="1"/>
</dbReference>
<keyword evidence="3" id="KW-0808">Transferase</keyword>
<proteinExistence type="predicted"/>
<feature type="compositionally biased region" description="Low complexity" evidence="1">
    <location>
        <begin position="14"/>
        <end position="25"/>
    </location>
</feature>
<dbReference type="InterPro" id="IPR029063">
    <property type="entry name" value="SAM-dependent_MTases_sf"/>
</dbReference>
<feature type="region of interest" description="Disordered" evidence="1">
    <location>
        <begin position="1"/>
        <end position="29"/>
    </location>
</feature>
<keyword evidence="4" id="KW-1185">Reference proteome</keyword>
<evidence type="ECO:0000313" key="3">
    <source>
        <dbReference type="EMBL" id="GGI07158.1"/>
    </source>
</evidence>
<keyword evidence="3" id="KW-0489">Methyltransferase</keyword>
<dbReference type="Proteomes" id="UP000632535">
    <property type="component" value="Unassembled WGS sequence"/>
</dbReference>
<keyword evidence="3" id="KW-0830">Ubiquinone</keyword>
<gene>
    <name evidence="3" type="primary">ubiE</name>
    <name evidence="3" type="ORF">GCM10007368_14770</name>
</gene>
<evidence type="ECO:0000259" key="2">
    <source>
        <dbReference type="Pfam" id="PF08241"/>
    </source>
</evidence>
<dbReference type="InterPro" id="IPR050508">
    <property type="entry name" value="Methyltransf_Superfamily"/>
</dbReference>
<dbReference type="PANTHER" id="PTHR42912">
    <property type="entry name" value="METHYLTRANSFERASE"/>
    <property type="match status" value="1"/>
</dbReference>
<feature type="domain" description="Methyltransferase type 11" evidence="2">
    <location>
        <begin position="69"/>
        <end position="165"/>
    </location>
</feature>
<dbReference type="GO" id="GO:0032259">
    <property type="term" value="P:methylation"/>
    <property type="evidence" value="ECO:0007669"/>
    <property type="project" value="UniProtKB-KW"/>
</dbReference>
<sequence length="235" mass="25439">MCDSERVTDDTPDAPDATPDATPDGRAGRLRRRWDREASGYDRAFAAAEGRMFPDVRRRLCALARGDVLEVAVGTGLNLPHYPPAVTGGHLVGVEWSPGMLDVARQRADGLGVDVDLRLGDAQRLDLPDSSVDTAVCTFSMCAIADERAALAEMVRVLRPGGRLLLADHVTSTFWPLRALQAVADLVSVPWAGEHFGRRPMRWVAARADAGELVVEQHERTRAGVIEWVAAAVPA</sequence>
<dbReference type="Pfam" id="PF08241">
    <property type="entry name" value="Methyltransf_11"/>
    <property type="match status" value="1"/>
</dbReference>
<organism evidence="3 4">
    <name type="scientific">Isoptericola cucumis</name>
    <dbReference type="NCBI Taxonomy" id="1776856"/>
    <lineage>
        <taxon>Bacteria</taxon>
        <taxon>Bacillati</taxon>
        <taxon>Actinomycetota</taxon>
        <taxon>Actinomycetes</taxon>
        <taxon>Micrococcales</taxon>
        <taxon>Promicromonosporaceae</taxon>
        <taxon>Isoptericola</taxon>
    </lineage>
</organism>
<protein>
    <submittedName>
        <fullName evidence="3">Ubiquinone/menaquinone biosynthesis methyltransferase</fullName>
    </submittedName>
</protein>
<comment type="caution">
    <text evidence="3">The sequence shown here is derived from an EMBL/GenBank/DDBJ whole genome shotgun (WGS) entry which is preliminary data.</text>
</comment>
<dbReference type="InterPro" id="IPR013216">
    <property type="entry name" value="Methyltransf_11"/>
</dbReference>
<evidence type="ECO:0000256" key="1">
    <source>
        <dbReference type="SAM" id="MobiDB-lite"/>
    </source>
</evidence>
<accession>A0ABQ2B3V2</accession>
<dbReference type="EMBL" id="BMDG01000004">
    <property type="protein sequence ID" value="GGI07158.1"/>
    <property type="molecule type" value="Genomic_DNA"/>
</dbReference>
<dbReference type="GO" id="GO:0008168">
    <property type="term" value="F:methyltransferase activity"/>
    <property type="evidence" value="ECO:0007669"/>
    <property type="project" value="UniProtKB-KW"/>
</dbReference>
<dbReference type="SUPFAM" id="SSF53335">
    <property type="entry name" value="S-adenosyl-L-methionine-dependent methyltransferases"/>
    <property type="match status" value="1"/>
</dbReference>
<dbReference type="Gene3D" id="3.40.50.150">
    <property type="entry name" value="Vaccinia Virus protein VP39"/>
    <property type="match status" value="1"/>
</dbReference>
<reference evidence="4" key="1">
    <citation type="journal article" date="2019" name="Int. J. Syst. Evol. Microbiol.">
        <title>The Global Catalogue of Microorganisms (GCM) 10K type strain sequencing project: providing services to taxonomists for standard genome sequencing and annotation.</title>
        <authorList>
            <consortium name="The Broad Institute Genomics Platform"/>
            <consortium name="The Broad Institute Genome Sequencing Center for Infectious Disease"/>
            <person name="Wu L."/>
            <person name="Ma J."/>
        </authorList>
    </citation>
    <scope>NUCLEOTIDE SEQUENCE [LARGE SCALE GENOMIC DNA]</scope>
    <source>
        <strain evidence="4">CCM 8653</strain>
    </source>
</reference>
<name>A0ABQ2B3V2_9MICO</name>
<evidence type="ECO:0000313" key="4">
    <source>
        <dbReference type="Proteomes" id="UP000632535"/>
    </source>
</evidence>